<dbReference type="AlphaFoldDB" id="A0A1Y2AVG1"/>
<comment type="caution">
    <text evidence="2">The sequence shown here is derived from an EMBL/GenBank/DDBJ whole genome shotgun (WGS) entry which is preliminary data.</text>
</comment>
<dbReference type="Proteomes" id="UP000193920">
    <property type="component" value="Unassembled WGS sequence"/>
</dbReference>
<feature type="region of interest" description="Disordered" evidence="1">
    <location>
        <begin position="115"/>
        <end position="260"/>
    </location>
</feature>
<feature type="region of interest" description="Disordered" evidence="1">
    <location>
        <begin position="21"/>
        <end position="57"/>
    </location>
</feature>
<dbReference type="OrthoDB" id="2158560at2759"/>
<feature type="compositionally biased region" description="Acidic residues" evidence="1">
    <location>
        <begin position="160"/>
        <end position="188"/>
    </location>
</feature>
<name>A0A1Y2AVG1_9FUNG</name>
<gene>
    <name evidence="2" type="ORF">LY90DRAFT_513763</name>
</gene>
<sequence length="260" mass="29126">MCGGIQLMTYTVASRKYNGVDQEASNEKEYEKASNKTTEEKILKSNKDEGGSDGGITKDVIKTNVMNDLNNISKYNADLDNGEETQRTELNNELKDAIKRQSMATPSEQFDALLADGPKSNYVPDTTFNNDDDDDNDRNNNNSSNELNDEDENEGRNNDDNEEEENSDEGNDNDNENENRDEDGESKEEDNGQRGGNESDEDNNQNRVNLGNDEIGESDLSFADCHDEEVRQSGIVNGNNAQSNDNMHDIIDNYDDSDYQ</sequence>
<organism evidence="2 3">
    <name type="scientific">Neocallimastix californiae</name>
    <dbReference type="NCBI Taxonomy" id="1754190"/>
    <lineage>
        <taxon>Eukaryota</taxon>
        <taxon>Fungi</taxon>
        <taxon>Fungi incertae sedis</taxon>
        <taxon>Chytridiomycota</taxon>
        <taxon>Chytridiomycota incertae sedis</taxon>
        <taxon>Neocallimastigomycetes</taxon>
        <taxon>Neocallimastigales</taxon>
        <taxon>Neocallimastigaceae</taxon>
        <taxon>Neocallimastix</taxon>
    </lineage>
</organism>
<feature type="compositionally biased region" description="Polar residues" evidence="1">
    <location>
        <begin position="234"/>
        <end position="245"/>
    </location>
</feature>
<proteinExistence type="predicted"/>
<keyword evidence="3" id="KW-1185">Reference proteome</keyword>
<dbReference type="EMBL" id="MCOG01000201">
    <property type="protein sequence ID" value="ORY26549.1"/>
    <property type="molecule type" value="Genomic_DNA"/>
</dbReference>
<accession>A0A1Y2AVG1</accession>
<reference evidence="2 3" key="1">
    <citation type="submission" date="2016-08" db="EMBL/GenBank/DDBJ databases">
        <title>A Parts List for Fungal Cellulosomes Revealed by Comparative Genomics.</title>
        <authorList>
            <consortium name="DOE Joint Genome Institute"/>
            <person name="Haitjema C.H."/>
            <person name="Gilmore S.P."/>
            <person name="Henske J.K."/>
            <person name="Solomon K.V."/>
            <person name="De Groot R."/>
            <person name="Kuo A."/>
            <person name="Mondo S.J."/>
            <person name="Salamov A.A."/>
            <person name="Labutti K."/>
            <person name="Zhao Z."/>
            <person name="Chiniquy J."/>
            <person name="Barry K."/>
            <person name="Brewer H.M."/>
            <person name="Purvine S.O."/>
            <person name="Wright A.T."/>
            <person name="Boxma B."/>
            <person name="Van Alen T."/>
            <person name="Hackstein J.H."/>
            <person name="Baker S.E."/>
            <person name="Grigoriev I.V."/>
            <person name="O'Malley M.A."/>
        </authorList>
    </citation>
    <scope>NUCLEOTIDE SEQUENCE [LARGE SCALE GENOMIC DNA]</scope>
    <source>
        <strain evidence="2 3">G1</strain>
    </source>
</reference>
<feature type="compositionally biased region" description="Basic and acidic residues" evidence="1">
    <location>
        <begin position="25"/>
        <end position="50"/>
    </location>
</feature>
<evidence type="ECO:0000256" key="1">
    <source>
        <dbReference type="SAM" id="MobiDB-lite"/>
    </source>
</evidence>
<evidence type="ECO:0000313" key="3">
    <source>
        <dbReference type="Proteomes" id="UP000193920"/>
    </source>
</evidence>
<protein>
    <submittedName>
        <fullName evidence="2">Uncharacterized protein</fullName>
    </submittedName>
</protein>
<evidence type="ECO:0000313" key="2">
    <source>
        <dbReference type="EMBL" id="ORY26549.1"/>
    </source>
</evidence>